<feature type="region of interest" description="Disordered" evidence="7">
    <location>
        <begin position="440"/>
        <end position="842"/>
    </location>
</feature>
<keyword evidence="4" id="KW-0597">Phosphoprotein</keyword>
<proteinExistence type="inferred from homology"/>
<name>A0ABM0N062_SACKO</name>
<evidence type="ECO:0000256" key="7">
    <source>
        <dbReference type="SAM" id="MobiDB-lite"/>
    </source>
</evidence>
<sequence length="1306" mass="143347">MIVTLQYVVLLQLSMFNSQDNKSEPSLSAHLLESASEVVESNKQCCVESDTGKVIGASLPAKQEIGASLPAKQEIGASLPAKQEIGASLPAKQEIGASLPAKQEIGARLPAKQEIGAVEDLPPVAPKEESLTSPTNSEKEISVKSPLLGEFDPLCCESPSNELKETNTESTPIDTAESKTEDSAPTLNSESENIAPVDTVQLQEFLEPGVHELLIEPNDKIASDTVKVLPEKHQSEPESCIEDIDDPRSTEVNDLADLLQQLTVSVEQEVQEKEQIVSDVSEVTAPDILQGIARPTVESENTWLQAEPVKSEGQSDEIASPILTTLEENTKPEHIEEQELTVSEITSQPNLSQAVTQASEESDATAKSDLFEVKPEVTSEPEPSQIATQALEELNIAVKSDLSEVKPEVTSEPEPSQIATQASEELDIAAKSYLFEVKPKTTSELEASQTATRVSEESVVKPEVTSELEAPQTATQISEESEIIEKSDLSEVKPEVTSEQEASQTTTQVSEESEVTEKSDLSEVKPEVTSEQEASQTTTQFSEESEVTEKSDLSEVKPEVTSEQEASQTTTQVSEESEVTEKSDLSEVKPEVTSEQEASQTTTRVSKESEVTEKSDLSEVKPEVTSEQEASQTTTQVSEESEVTEKSDLSEVKPEVTSEQEASQTTTQVSEESEVTEKSDLSEVKPEVTSEQETSQTATQVSEESEVTEKSDLSEVKPEVTSQPDNSQVLEVAQPRPQETFDCVETSPGSIGEDKKVGTKPTNKLKKKSSPAKAKSEKTPKKRKPLPEKPWKKGKGKPKQTGGDFGFEIFAPSEKTSQPSESDQAIKVSASQKVDSSESIKPVGSIQEPVLNYFEELLDSKETKLKGNIGVNQQAPKPVPLDDIPISVPQPKDIYNMDPNEIDNPFVSSRKMQNSPLPNNGGYDFENTTELMREDDPKPIPPATNNNTSSKVHFSEEDSAPQEEFKPAAEAVSMTNPPDLFLDKDPVFQDFQFVTNNPDFLESEPSLGLDEDFSGEAFQPADPSAFDIDFLERAGSSSAFKESALARQSLYVKFDPLVKGASPPVLAKAAPETKQPLTTLGEDSMEGEDLLQMSTPPSNKSAQNHIINSVRKTESSSDDGVDRLLQFSPSGKQVTEADPSPPPPLPNLEESGEEMVQPLLYTQLDLKRAQDEFMREVQNVNKEKQSLECKLEEVKQENREMRTIVDEFEKTIQQMIEDSTKGKNVTKDNLDQTRKERDQALDDLSSVESAFSDLHRRYEKLKTAVEGYKKNEEILKNCVADGHARLKKSEQKYHTLKTHAEEKIER</sequence>
<evidence type="ECO:0000256" key="4">
    <source>
        <dbReference type="ARBA" id="ARBA00022553"/>
    </source>
</evidence>
<dbReference type="PANTHER" id="PTHR13924">
    <property type="entry name" value="TRANSFORMING ACIDIC COILED-COIL CONTAINING PROTEIN 1/2"/>
    <property type="match status" value="1"/>
</dbReference>
<feature type="compositionally biased region" description="Low complexity" evidence="7">
    <location>
        <begin position="625"/>
        <end position="638"/>
    </location>
</feature>
<feature type="compositionally biased region" description="Basic and acidic residues" evidence="7">
    <location>
        <begin position="643"/>
        <end position="656"/>
    </location>
</feature>
<feature type="compositionally biased region" description="Polar residues" evidence="7">
    <location>
        <begin position="1092"/>
        <end position="1107"/>
    </location>
</feature>
<feature type="compositionally biased region" description="Low complexity" evidence="7">
    <location>
        <begin position="689"/>
        <end position="702"/>
    </location>
</feature>
<feature type="compositionally biased region" description="Basic and acidic residues" evidence="7">
    <location>
        <begin position="774"/>
        <end position="791"/>
    </location>
</feature>
<dbReference type="RefSeq" id="XP_006825653.1">
    <property type="nucleotide sequence ID" value="XM_006825590.1"/>
</dbReference>
<feature type="domain" description="Transforming acidic coiled-coil-containing protein C-terminal" evidence="8">
    <location>
        <begin position="1161"/>
        <end position="1306"/>
    </location>
</feature>
<feature type="compositionally biased region" description="Basic and acidic residues" evidence="7">
    <location>
        <begin position="547"/>
        <end position="560"/>
    </location>
</feature>
<feature type="compositionally biased region" description="Basic and acidic residues" evidence="7">
    <location>
        <begin position="483"/>
        <end position="496"/>
    </location>
</feature>
<feature type="region of interest" description="Disordered" evidence="7">
    <location>
        <begin position="1219"/>
        <end position="1245"/>
    </location>
</feature>
<dbReference type="Pfam" id="PF05010">
    <property type="entry name" value="TACC_C"/>
    <property type="match status" value="1"/>
</dbReference>
<dbReference type="Pfam" id="PF25777">
    <property type="entry name" value="Aurora-A_bind_TACC3"/>
    <property type="match status" value="1"/>
</dbReference>
<feature type="compositionally biased region" description="Basic and acidic residues" evidence="7">
    <location>
        <begin position="605"/>
        <end position="624"/>
    </location>
</feature>
<feature type="region of interest" description="Disordered" evidence="7">
    <location>
        <begin position="870"/>
        <end position="966"/>
    </location>
</feature>
<feature type="compositionally biased region" description="Low complexity" evidence="7">
    <location>
        <begin position="657"/>
        <end position="670"/>
    </location>
</feature>
<feature type="compositionally biased region" description="Polar residues" evidence="7">
    <location>
        <begin position="943"/>
        <end position="952"/>
    </location>
</feature>
<reference evidence="10" key="1">
    <citation type="submission" date="2025-08" db="UniProtKB">
        <authorList>
            <consortium name="RefSeq"/>
        </authorList>
    </citation>
    <scope>IDENTIFICATION</scope>
    <source>
        <tissue evidence="10">Testes</tissue>
    </source>
</reference>
<evidence type="ECO:0000256" key="3">
    <source>
        <dbReference type="ARBA" id="ARBA00022490"/>
    </source>
</evidence>
<protein>
    <submittedName>
        <fullName evidence="10">Probable GPI-anchored adhesin-like protein PGA55-like</fullName>
    </submittedName>
</protein>
<gene>
    <name evidence="10" type="primary">LOC100373946</name>
</gene>
<dbReference type="GeneID" id="100373946"/>
<dbReference type="InterPro" id="IPR039915">
    <property type="entry name" value="TACC"/>
</dbReference>
<dbReference type="InterPro" id="IPR007707">
    <property type="entry name" value="TACC_C"/>
</dbReference>
<evidence type="ECO:0000313" key="10">
    <source>
        <dbReference type="RefSeq" id="XP_006825653.1"/>
    </source>
</evidence>
<feature type="compositionally biased region" description="Basic and acidic residues" evidence="7">
    <location>
        <begin position="675"/>
        <end position="688"/>
    </location>
</feature>
<feature type="compositionally biased region" description="Low complexity" evidence="7">
    <location>
        <begin position="561"/>
        <end position="574"/>
    </location>
</feature>
<keyword evidence="5" id="KW-0175">Coiled coil</keyword>
<feature type="compositionally biased region" description="Polar residues" evidence="7">
    <location>
        <begin position="814"/>
        <end position="839"/>
    </location>
</feature>
<evidence type="ECO:0000313" key="9">
    <source>
        <dbReference type="Proteomes" id="UP000694865"/>
    </source>
</evidence>
<feature type="compositionally biased region" description="Polar residues" evidence="7">
    <location>
        <begin position="720"/>
        <end position="729"/>
    </location>
</feature>
<keyword evidence="6" id="KW-0206">Cytoskeleton</keyword>
<feature type="compositionally biased region" description="Basic and acidic residues" evidence="7">
    <location>
        <begin position="515"/>
        <end position="528"/>
    </location>
</feature>
<comment type="similarity">
    <text evidence="2">Belongs to the TACC family.</text>
</comment>
<dbReference type="Proteomes" id="UP000694865">
    <property type="component" value="Unplaced"/>
</dbReference>
<evidence type="ECO:0000256" key="6">
    <source>
        <dbReference type="ARBA" id="ARBA00023212"/>
    </source>
</evidence>
<keyword evidence="3" id="KW-0963">Cytoplasm</keyword>
<dbReference type="InterPro" id="IPR057663">
    <property type="entry name" value="TACC3_Aurora-A_bind"/>
</dbReference>
<evidence type="ECO:0000259" key="8">
    <source>
        <dbReference type="Pfam" id="PF05010"/>
    </source>
</evidence>
<comment type="subcellular location">
    <subcellularLocation>
        <location evidence="1">Cytoplasm</location>
        <location evidence="1">Cytoskeleton</location>
    </subcellularLocation>
</comment>
<feature type="compositionally biased region" description="Basic and acidic residues" evidence="7">
    <location>
        <begin position="579"/>
        <end position="592"/>
    </location>
</feature>
<feature type="compositionally biased region" description="Polar residues" evidence="7">
    <location>
        <begin position="906"/>
        <end position="918"/>
    </location>
</feature>
<keyword evidence="9" id="KW-1185">Reference proteome</keyword>
<organism evidence="9 10">
    <name type="scientific">Saccoglossus kowalevskii</name>
    <name type="common">Acorn worm</name>
    <dbReference type="NCBI Taxonomy" id="10224"/>
    <lineage>
        <taxon>Eukaryota</taxon>
        <taxon>Metazoa</taxon>
        <taxon>Hemichordata</taxon>
        <taxon>Enteropneusta</taxon>
        <taxon>Harrimaniidae</taxon>
        <taxon>Saccoglossus</taxon>
    </lineage>
</organism>
<dbReference type="PANTHER" id="PTHR13924:SF10">
    <property type="entry name" value="TRANSFORMING ACIDIC COILED-COIL PROTEIN, ISOFORM K"/>
    <property type="match status" value="1"/>
</dbReference>
<feature type="region of interest" description="Disordered" evidence="7">
    <location>
        <begin position="1002"/>
        <end position="1021"/>
    </location>
</feature>
<feature type="compositionally biased region" description="Polar residues" evidence="7">
    <location>
        <begin position="593"/>
        <end position="604"/>
    </location>
</feature>
<feature type="region of interest" description="Disordered" evidence="7">
    <location>
        <begin position="1066"/>
        <end position="1156"/>
    </location>
</feature>
<feature type="compositionally biased region" description="Polar residues" evidence="7">
    <location>
        <begin position="183"/>
        <end position="192"/>
    </location>
</feature>
<feature type="region of interest" description="Disordered" evidence="7">
    <location>
        <begin position="114"/>
        <end position="195"/>
    </location>
</feature>
<evidence type="ECO:0000256" key="5">
    <source>
        <dbReference type="ARBA" id="ARBA00023054"/>
    </source>
</evidence>
<feature type="compositionally biased region" description="Low complexity" evidence="7">
    <location>
        <begin position="529"/>
        <end position="542"/>
    </location>
</feature>
<feature type="compositionally biased region" description="Low complexity" evidence="7">
    <location>
        <begin position="497"/>
        <end position="510"/>
    </location>
</feature>
<evidence type="ECO:0000256" key="1">
    <source>
        <dbReference type="ARBA" id="ARBA00004245"/>
    </source>
</evidence>
<accession>A0ABM0N062</accession>
<evidence type="ECO:0000256" key="2">
    <source>
        <dbReference type="ARBA" id="ARBA00009423"/>
    </source>
</evidence>
<feature type="compositionally biased region" description="Basic and acidic residues" evidence="7">
    <location>
        <begin position="707"/>
        <end position="718"/>
    </location>
</feature>
<feature type="compositionally biased region" description="Polar residues" evidence="7">
    <location>
        <begin position="444"/>
        <end position="453"/>
    </location>
</feature>
<feature type="compositionally biased region" description="Basic and acidic residues" evidence="7">
    <location>
        <begin position="1219"/>
        <end position="1240"/>
    </location>
</feature>